<feature type="transmembrane region" description="Helical" evidence="2">
    <location>
        <begin position="531"/>
        <end position="551"/>
    </location>
</feature>
<dbReference type="EMBL" id="MLYP01000017">
    <property type="protein sequence ID" value="OIJ97092.1"/>
    <property type="molecule type" value="Genomic_DNA"/>
</dbReference>
<accession>A0A1S2PU64</accession>
<feature type="transmembrane region" description="Helical" evidence="2">
    <location>
        <begin position="468"/>
        <end position="489"/>
    </location>
</feature>
<dbReference type="OrthoDB" id="3306666at2"/>
<name>A0A1S2PU64_9ACTN</name>
<feature type="transmembrane region" description="Helical" evidence="2">
    <location>
        <begin position="359"/>
        <end position="377"/>
    </location>
</feature>
<dbReference type="Gene3D" id="1.20.1640.10">
    <property type="entry name" value="Multidrug efflux transporter AcrB transmembrane domain"/>
    <property type="match status" value="2"/>
</dbReference>
<feature type="transmembrane region" description="Helical" evidence="2">
    <location>
        <begin position="421"/>
        <end position="448"/>
    </location>
</feature>
<protein>
    <submittedName>
        <fullName evidence="3">Hydrogenase expression protein</fullName>
    </submittedName>
</protein>
<evidence type="ECO:0000256" key="1">
    <source>
        <dbReference type="SAM" id="MobiDB-lite"/>
    </source>
</evidence>
<evidence type="ECO:0000256" key="2">
    <source>
        <dbReference type="SAM" id="Phobius"/>
    </source>
</evidence>
<dbReference type="Proteomes" id="UP000179935">
    <property type="component" value="Unassembled WGS sequence"/>
</dbReference>
<dbReference type="GO" id="GO:0042910">
    <property type="term" value="F:xenobiotic transmembrane transporter activity"/>
    <property type="evidence" value="ECO:0007669"/>
    <property type="project" value="TreeGrafter"/>
</dbReference>
<proteinExistence type="predicted"/>
<feature type="transmembrane region" description="Helical" evidence="2">
    <location>
        <begin position="950"/>
        <end position="968"/>
    </location>
</feature>
<keyword evidence="2" id="KW-0472">Membrane</keyword>
<dbReference type="RefSeq" id="WP_071365318.1">
    <property type="nucleotide sequence ID" value="NZ_MLYP01000017.1"/>
</dbReference>
<feature type="transmembrane region" description="Helical" evidence="2">
    <location>
        <begin position="875"/>
        <end position="895"/>
    </location>
</feature>
<feature type="transmembrane region" description="Helical" evidence="2">
    <location>
        <begin position="901"/>
        <end position="922"/>
    </location>
</feature>
<dbReference type="SUPFAM" id="SSF82714">
    <property type="entry name" value="Multidrug efflux transporter AcrB TolC docking domain, DN and DC subdomains"/>
    <property type="match status" value="1"/>
</dbReference>
<keyword evidence="2" id="KW-1133">Transmembrane helix</keyword>
<dbReference type="PANTHER" id="PTHR32063:SF0">
    <property type="entry name" value="SWARMING MOTILITY PROTEIN SWRC"/>
    <property type="match status" value="1"/>
</dbReference>
<feature type="transmembrane region" description="Helical" evidence="2">
    <location>
        <begin position="383"/>
        <end position="400"/>
    </location>
</feature>
<dbReference type="GO" id="GO:0005886">
    <property type="term" value="C:plasma membrane"/>
    <property type="evidence" value="ECO:0007669"/>
    <property type="project" value="TreeGrafter"/>
</dbReference>
<feature type="transmembrane region" description="Helical" evidence="2">
    <location>
        <begin position="849"/>
        <end position="868"/>
    </location>
</feature>
<dbReference type="Gene3D" id="3.30.70.1320">
    <property type="entry name" value="Multidrug efflux transporter AcrB pore domain like"/>
    <property type="match status" value="1"/>
</dbReference>
<keyword evidence="4" id="KW-1185">Reference proteome</keyword>
<comment type="caution">
    <text evidence="3">The sequence shown here is derived from an EMBL/GenBank/DDBJ whole genome shotgun (WGS) entry which is preliminary data.</text>
</comment>
<dbReference type="PANTHER" id="PTHR32063">
    <property type="match status" value="1"/>
</dbReference>
<feature type="region of interest" description="Disordered" evidence="1">
    <location>
        <begin position="1016"/>
        <end position="1041"/>
    </location>
</feature>
<feature type="transmembrane region" description="Helical" evidence="2">
    <location>
        <begin position="333"/>
        <end position="352"/>
    </location>
</feature>
<dbReference type="SUPFAM" id="SSF82866">
    <property type="entry name" value="Multidrug efflux transporter AcrB transmembrane domain"/>
    <property type="match status" value="2"/>
</dbReference>
<dbReference type="InterPro" id="IPR001036">
    <property type="entry name" value="Acrflvin-R"/>
</dbReference>
<reference evidence="3 4" key="1">
    <citation type="submission" date="2016-10" db="EMBL/GenBank/DDBJ databases">
        <title>Genome sequence of Streptomyces sp. MUSC 93.</title>
        <authorList>
            <person name="Lee L.-H."/>
            <person name="Ser H.-L."/>
            <person name="Law J.W.-F."/>
        </authorList>
    </citation>
    <scope>NUCLEOTIDE SEQUENCE [LARGE SCALE GENOMIC DNA]</scope>
    <source>
        <strain evidence="3 4">MUSC 93</strain>
    </source>
</reference>
<dbReference type="Pfam" id="PF00873">
    <property type="entry name" value="ACR_tran"/>
    <property type="match status" value="1"/>
</dbReference>
<dbReference type="STRING" id="1428652.BIV24_07125"/>
<organism evidence="3 4">
    <name type="scientific">Streptomyces colonosanans</name>
    <dbReference type="NCBI Taxonomy" id="1428652"/>
    <lineage>
        <taxon>Bacteria</taxon>
        <taxon>Bacillati</taxon>
        <taxon>Actinomycetota</taxon>
        <taxon>Actinomycetes</taxon>
        <taxon>Kitasatosporales</taxon>
        <taxon>Streptomycetaceae</taxon>
        <taxon>Streptomyces</taxon>
    </lineage>
</organism>
<sequence length="1041" mass="108215">MSWLSRFSLAQRALIGLMSIIAIVFGAIAIPQLKQQLLPTINLPLVSILAPYQGASPDVVEKQVIEPLEDNLQAVSGIKGVTSTASEGNAVIMASFDYGNDTKQLVADVQQAVNRARVRLPDSVDPQVIAGSTDDIPTVVLAVASGKDQQALADQLDKTVVPALKNIDGVGQVTVSGVRDLQVAVTPDDAKLAQAGLSPAALGQALQAGGATVPAGSFDENGGNRTVQVGGGFTSLKQIEDLMVAGEQGKKPVRLGDIATVRQEEAKADSITRTDGRPSLAVAVTMDHDGSAVAISEAVKDKLPDLRKNLGNGARITVVSDQGPAVSKSIEGLTTEGALGLVFAVLVILVFLASIRSTLVTAVSIPLSVVLALIVLWTRDLSLNMLTLGALTIAIGRVVDDSIVVLENIKRHLGYGEERQAAILAAVREVAGAVTSSTLTTVAVFLPIGLVGGMVGELFGSFSLTVTAALLASLLVSLTVVPVLSYWFLRAPKGTPEDAQEARRAAEEKEAKSRLQRLYVPVLRFATRRRLTSVAIAVVVLIGTFGMAPLLKTNFFDQGKQEVLSIKQKLKPGTSLATTDASAQKVEDMLAGVKGVKDYQVTVGSSGFMAAFGGGTDTNQASYSVMLYGSADSKDVQKHIEDGLARLSGIGTTTVSAGDGFGSQDLSVVVKAADADVLRTASEQVRAEVAKLKDVTDVTSNLAQSVPRVSVKANSRAAAAGFNDQTLGMAVTQAVQGTKTGKAVLDDAERDVVIRSAKPAKTLEQLRNLRLGAVKLGDIADVKLVDGPVSMTRIDGQRAATITARPTADNTGAVSADLQSKINALKLPAGATATIGGVSQDQSDAFQNLALAMLAAVAIVFMLLVATFRSLAQPLILLVSIPFAATGAIGLLVATGTPMGVPAMIGMLMLIGIVVTNAIVLIDLINQYRGQGYGVVEAVVEGGRHRLRPILMTALATIFALLPMALGVTGEGGFIAQPLAVVVIGGLITSTLLTLLLVPTLYAMLELRKERRAKKRAAKRAKKAGASAQSTDSAEPEPAGV</sequence>
<dbReference type="Gene3D" id="3.30.70.1440">
    <property type="entry name" value="Multidrug efflux transporter AcrB pore domain"/>
    <property type="match status" value="1"/>
</dbReference>
<dbReference type="SUPFAM" id="SSF82693">
    <property type="entry name" value="Multidrug efflux transporter AcrB pore domain, PN1, PN2, PC1 and PC2 subdomains"/>
    <property type="match status" value="3"/>
</dbReference>
<evidence type="ECO:0000313" key="4">
    <source>
        <dbReference type="Proteomes" id="UP000179935"/>
    </source>
</evidence>
<dbReference type="AlphaFoldDB" id="A0A1S2PU64"/>
<feature type="transmembrane region" description="Helical" evidence="2">
    <location>
        <begin position="980"/>
        <end position="1005"/>
    </location>
</feature>
<keyword evidence="2" id="KW-0812">Transmembrane</keyword>
<dbReference type="PRINTS" id="PR00702">
    <property type="entry name" value="ACRIFLAVINRP"/>
</dbReference>
<evidence type="ECO:0000313" key="3">
    <source>
        <dbReference type="EMBL" id="OIJ97092.1"/>
    </source>
</evidence>
<dbReference type="Gene3D" id="3.30.70.1430">
    <property type="entry name" value="Multidrug efflux transporter AcrB pore domain"/>
    <property type="match status" value="2"/>
</dbReference>
<gene>
    <name evidence="3" type="ORF">BIV24_07125</name>
</gene>
<dbReference type="Gene3D" id="3.30.2090.10">
    <property type="entry name" value="Multidrug efflux transporter AcrB TolC docking domain, DN and DC subdomains"/>
    <property type="match status" value="2"/>
</dbReference>
<dbReference type="InterPro" id="IPR027463">
    <property type="entry name" value="AcrB_DN_DC_subdom"/>
</dbReference>